<proteinExistence type="predicted"/>
<sequence length="133" mass="14604">MNCMVVAGHAYDEQLVAKEAAHQTKFTLLANASPTRVLAEQGKLLTLEQSLAASDRSYCRTLTDAKTKQSRLGDRLLLPTCGCKSNSTELRMVVTQCNLPPVPAAWLMVPLEPNLFQRMPNELSESTATAIRD</sequence>
<dbReference type="RefSeq" id="WP_232527585.1">
    <property type="nucleotide sequence ID" value="NZ_CP146072.1"/>
</dbReference>
<evidence type="ECO:0000313" key="1">
    <source>
        <dbReference type="EMBL" id="WWR36453.1"/>
    </source>
</evidence>
<reference evidence="2" key="1">
    <citation type="submission" date="2024-02" db="EMBL/GenBank/DDBJ databases">
        <title>Exploring bacterial hosts of class 1 integrons in salad vegetable microbiomes with epicPCR.</title>
        <authorList>
            <person name="Qi Q."/>
            <person name="Ghaly T.M."/>
            <person name="Gillings M.R."/>
            <person name="Tetu S.G."/>
        </authorList>
    </citation>
    <scope>NUCLEOTIDE SEQUENCE [LARGE SCALE GENOMIC DNA]</scope>
    <source>
        <strain evidence="2">S2-2023-2</strain>
    </source>
</reference>
<protein>
    <submittedName>
        <fullName evidence="1">Uncharacterized protein</fullName>
    </submittedName>
</protein>
<evidence type="ECO:0000313" key="2">
    <source>
        <dbReference type="Proteomes" id="UP001369248"/>
    </source>
</evidence>
<dbReference type="EMBL" id="CP146072">
    <property type="protein sequence ID" value="WWR36453.1"/>
    <property type="molecule type" value="Genomic_DNA"/>
</dbReference>
<name>A0ABZ2H0W9_9PSED</name>
<gene>
    <name evidence="1" type="ORF">V6B39_15795</name>
</gene>
<dbReference type="Proteomes" id="UP001369248">
    <property type="component" value="Chromosome"/>
</dbReference>
<organism evidence="1 2">
    <name type="scientific">Pseudomonas bubulae</name>
    <dbReference type="NCBI Taxonomy" id="2316085"/>
    <lineage>
        <taxon>Bacteria</taxon>
        <taxon>Pseudomonadati</taxon>
        <taxon>Pseudomonadota</taxon>
        <taxon>Gammaproteobacteria</taxon>
        <taxon>Pseudomonadales</taxon>
        <taxon>Pseudomonadaceae</taxon>
        <taxon>Pseudomonas</taxon>
    </lineage>
</organism>
<keyword evidence="2" id="KW-1185">Reference proteome</keyword>
<accession>A0ABZ2H0W9</accession>
<dbReference type="GeneID" id="89544739"/>